<evidence type="ECO:0000259" key="4">
    <source>
        <dbReference type="Pfam" id="PF25954"/>
    </source>
</evidence>
<proteinExistence type="predicted"/>
<dbReference type="EMBL" id="BARU01037806">
    <property type="protein sequence ID" value="GAH77875.1"/>
    <property type="molecule type" value="Genomic_DNA"/>
</dbReference>
<feature type="non-terminal residue" evidence="5">
    <location>
        <position position="1"/>
    </location>
</feature>
<comment type="caution">
    <text evidence="5">The sequence shown here is derived from an EMBL/GenBank/DDBJ whole genome shotgun (WGS) entry which is preliminary data.</text>
</comment>
<keyword evidence="2 3" id="KW-0175">Coiled coil</keyword>
<feature type="non-terminal residue" evidence="5">
    <location>
        <position position="247"/>
    </location>
</feature>
<reference evidence="5" key="1">
    <citation type="journal article" date="2014" name="Front. Microbiol.">
        <title>High frequency of phylogenetically diverse reductive dehalogenase-homologous genes in deep subseafloor sedimentary metagenomes.</title>
        <authorList>
            <person name="Kawai M."/>
            <person name="Futagami T."/>
            <person name="Toyoda A."/>
            <person name="Takaki Y."/>
            <person name="Nishi S."/>
            <person name="Hori S."/>
            <person name="Arai W."/>
            <person name="Tsubouchi T."/>
            <person name="Morono Y."/>
            <person name="Uchiyama I."/>
            <person name="Ito T."/>
            <person name="Fujiyama A."/>
            <person name="Inagaki F."/>
            <person name="Takami H."/>
        </authorList>
    </citation>
    <scope>NUCLEOTIDE SEQUENCE</scope>
    <source>
        <strain evidence="5">Expedition CK06-06</strain>
    </source>
</reference>
<dbReference type="Gene3D" id="2.40.50.100">
    <property type="match status" value="1"/>
</dbReference>
<evidence type="ECO:0000256" key="3">
    <source>
        <dbReference type="SAM" id="Coils"/>
    </source>
</evidence>
<dbReference type="AlphaFoldDB" id="X1J8P0"/>
<sequence length="247" mass="27496">KERQVTAKERDLLQAEINLRNAKIALEKAQDVYEWPDIRTAQLQVCGAKELLAYALRNLDKATSPSDIEAWTDIVEGAEATLSIAEDRLEAIFAAYDTEEVAIKKLQVELAQGRLEDTQRDIEDAQRDVEDAQRDVEDAQRDVEDAQEALDEALNTSLEITAPCDGTVLDIKFYEGDMVTKDSPIIVLADLSQMEMRITIGQDTIISIRPGMSAEINLDALPGKNFSGKVDYMLPQKSATSQTVTYE</sequence>
<gene>
    <name evidence="5" type="ORF">S03H2_58845</name>
</gene>
<dbReference type="InterPro" id="IPR050465">
    <property type="entry name" value="UPF0194_transport"/>
</dbReference>
<name>X1J8P0_9ZZZZ</name>
<protein>
    <recommendedName>
        <fullName evidence="4">CusB-like beta-barrel domain-containing protein</fullName>
    </recommendedName>
</protein>
<dbReference type="Gene3D" id="2.40.30.170">
    <property type="match status" value="1"/>
</dbReference>
<dbReference type="Pfam" id="PF25954">
    <property type="entry name" value="Beta-barrel_RND_2"/>
    <property type="match status" value="1"/>
</dbReference>
<evidence type="ECO:0000256" key="2">
    <source>
        <dbReference type="ARBA" id="ARBA00023054"/>
    </source>
</evidence>
<dbReference type="InterPro" id="IPR058792">
    <property type="entry name" value="Beta-barrel_RND_2"/>
</dbReference>
<dbReference type="GO" id="GO:0030313">
    <property type="term" value="C:cell envelope"/>
    <property type="evidence" value="ECO:0007669"/>
    <property type="project" value="UniProtKB-SubCell"/>
</dbReference>
<comment type="subcellular location">
    <subcellularLocation>
        <location evidence="1">Cell envelope</location>
    </subcellularLocation>
</comment>
<organism evidence="5">
    <name type="scientific">marine sediment metagenome</name>
    <dbReference type="NCBI Taxonomy" id="412755"/>
    <lineage>
        <taxon>unclassified sequences</taxon>
        <taxon>metagenomes</taxon>
        <taxon>ecological metagenomes</taxon>
    </lineage>
</organism>
<feature type="domain" description="CusB-like beta-barrel" evidence="4">
    <location>
        <begin position="202"/>
        <end position="245"/>
    </location>
</feature>
<evidence type="ECO:0000313" key="5">
    <source>
        <dbReference type="EMBL" id="GAH77875.1"/>
    </source>
</evidence>
<dbReference type="PANTHER" id="PTHR32347:SF23">
    <property type="entry name" value="BLL5650 PROTEIN"/>
    <property type="match status" value="1"/>
</dbReference>
<dbReference type="SUPFAM" id="SSF111369">
    <property type="entry name" value="HlyD-like secretion proteins"/>
    <property type="match status" value="1"/>
</dbReference>
<evidence type="ECO:0000256" key="1">
    <source>
        <dbReference type="ARBA" id="ARBA00004196"/>
    </source>
</evidence>
<feature type="coiled-coil region" evidence="3">
    <location>
        <begin position="108"/>
        <end position="156"/>
    </location>
</feature>
<dbReference type="PANTHER" id="PTHR32347">
    <property type="entry name" value="EFFLUX SYSTEM COMPONENT YKNX-RELATED"/>
    <property type="match status" value="1"/>
</dbReference>
<accession>X1J8P0</accession>